<feature type="binding site" evidence="17">
    <location>
        <begin position="106"/>
        <end position="107"/>
    </location>
    <ligand>
        <name>UDP-N-acetyl-alpha-D-glucosamine</name>
        <dbReference type="ChEBI" id="CHEBI:57705"/>
    </ligand>
</feature>
<dbReference type="SUPFAM" id="SSF53448">
    <property type="entry name" value="Nucleotide-diphospho-sugar transferases"/>
    <property type="match status" value="1"/>
</dbReference>
<feature type="domain" description="MobA-like NTP transferase" evidence="19">
    <location>
        <begin position="31"/>
        <end position="163"/>
    </location>
</feature>
<dbReference type="NCBIfam" id="TIGR01173">
    <property type="entry name" value="glmU"/>
    <property type="match status" value="1"/>
</dbReference>
<feature type="binding site" evidence="17">
    <location>
        <position position="458"/>
    </location>
    <ligand>
        <name>acetyl-CoA</name>
        <dbReference type="ChEBI" id="CHEBI:57288"/>
    </ligand>
</feature>
<protein>
    <recommendedName>
        <fullName evidence="17">Bifunctional protein GlmU</fullName>
    </recommendedName>
    <domain>
        <recommendedName>
            <fullName evidence="17">UDP-N-acetylglucosamine pyrophosphorylase</fullName>
            <ecNumber evidence="17">2.7.7.23</ecNumber>
        </recommendedName>
        <alternativeName>
            <fullName evidence="17">N-acetylglucosamine-1-phosphate uridyltransferase</fullName>
        </alternativeName>
    </domain>
    <domain>
        <recommendedName>
            <fullName evidence="17">Glucosamine-1-phosphate N-acetyltransferase</fullName>
            <ecNumber evidence="17">2.3.1.157</ecNumber>
        </recommendedName>
    </domain>
</protein>
<dbReference type="EC" id="2.3.1.157" evidence="17"/>
<dbReference type="InterPro" id="IPR050065">
    <property type="entry name" value="GlmU-like"/>
</dbReference>
<dbReference type="SUPFAM" id="SSF51161">
    <property type="entry name" value="Trimeric LpxA-like enzymes"/>
    <property type="match status" value="1"/>
</dbReference>
<dbReference type="Gene3D" id="2.160.10.10">
    <property type="entry name" value="Hexapeptide repeat proteins"/>
    <property type="match status" value="1"/>
</dbReference>
<comment type="function">
    <text evidence="16 17">Catalyzes the last two sequential reactions in the de novo biosynthetic pathway for UDP-N-acetylglucosamine (UDP-GlcNAc). The C-terminal domain catalyzes the transfer of acetyl group from acetyl coenzyme A to glucosamine-1-phosphate (GlcN-1-P) to produce N-acetylglucosamine-1-phosphate (GlcNAc-1-P), which is converted into UDP-GlcNAc by the transfer of uridine 5-monophosphate (from uridine 5-triphosphate), a reaction catalyzed by the N-terminal domain.</text>
</comment>
<keyword evidence="9 17" id="KW-0133">Cell shape</keyword>
<evidence type="ECO:0000256" key="1">
    <source>
        <dbReference type="ARBA" id="ARBA00007707"/>
    </source>
</evidence>
<reference evidence="20 21" key="1">
    <citation type="submission" date="2020-10" db="EMBL/GenBank/DDBJ databases">
        <title>Sequencing the genomes of 1000 actinobacteria strains.</title>
        <authorList>
            <person name="Klenk H.-P."/>
        </authorList>
    </citation>
    <scope>NUCLEOTIDE SEQUENCE [LARGE SCALE GENOMIC DNA]</scope>
    <source>
        <strain evidence="20 21">DSM 15666</strain>
    </source>
</reference>
<name>A0ABR9JC10_9MICC</name>
<feature type="compositionally biased region" description="Low complexity" evidence="18">
    <location>
        <begin position="489"/>
        <end position="498"/>
    </location>
</feature>
<evidence type="ECO:0000256" key="6">
    <source>
        <dbReference type="ARBA" id="ARBA00022723"/>
    </source>
</evidence>
<dbReference type="InterPro" id="IPR011004">
    <property type="entry name" value="Trimer_LpxA-like_sf"/>
</dbReference>
<evidence type="ECO:0000256" key="3">
    <source>
        <dbReference type="ARBA" id="ARBA00022490"/>
    </source>
</evidence>
<feature type="binding site" evidence="17">
    <location>
        <position position="263"/>
    </location>
    <ligand>
        <name>Mg(2+)</name>
        <dbReference type="ChEBI" id="CHEBI:18420"/>
    </ligand>
</feature>
<keyword evidence="11 17" id="KW-0511">Multifunctional enzyme</keyword>
<keyword evidence="3 17" id="KW-0963">Cytoplasm</keyword>
<evidence type="ECO:0000256" key="13">
    <source>
        <dbReference type="ARBA" id="ARBA00023316"/>
    </source>
</evidence>
<feature type="region of interest" description="N-acetyltransferase" evidence="17">
    <location>
        <begin position="287"/>
        <end position="526"/>
    </location>
</feature>
<dbReference type="EC" id="2.7.7.23" evidence="17"/>
<keyword evidence="4 17" id="KW-0808">Transferase</keyword>
<feature type="region of interest" description="Pyrophosphorylase" evidence="17">
    <location>
        <begin position="1"/>
        <end position="265"/>
    </location>
</feature>
<feature type="compositionally biased region" description="Basic and acidic residues" evidence="18">
    <location>
        <begin position="499"/>
        <end position="515"/>
    </location>
</feature>
<dbReference type="Gene3D" id="3.90.550.10">
    <property type="entry name" value="Spore Coat Polysaccharide Biosynthesis Protein SpsA, Chain A"/>
    <property type="match status" value="1"/>
</dbReference>
<organism evidence="20 21">
    <name type="scientific">Nesterenkonia lutea</name>
    <dbReference type="NCBI Taxonomy" id="272919"/>
    <lineage>
        <taxon>Bacteria</taxon>
        <taxon>Bacillati</taxon>
        <taxon>Actinomycetota</taxon>
        <taxon>Actinomycetes</taxon>
        <taxon>Micrococcales</taxon>
        <taxon>Micrococcaceae</taxon>
        <taxon>Nesterenkonia</taxon>
    </lineage>
</organism>
<dbReference type="NCBIfam" id="NF010932">
    <property type="entry name" value="PRK14352.1"/>
    <property type="match status" value="1"/>
</dbReference>
<keyword evidence="10 17" id="KW-0573">Peptidoglycan synthesis</keyword>
<comment type="pathway">
    <text evidence="17">Bacterial outer membrane biogenesis; LPS lipid A biosynthesis.</text>
</comment>
<feature type="compositionally biased region" description="Low complexity" evidence="18">
    <location>
        <begin position="15"/>
        <end position="24"/>
    </location>
</feature>
<dbReference type="PANTHER" id="PTHR43584:SF3">
    <property type="entry name" value="BIFUNCTIONAL PROTEIN GLMU"/>
    <property type="match status" value="1"/>
</dbReference>
<evidence type="ECO:0000256" key="4">
    <source>
        <dbReference type="ARBA" id="ARBA00022679"/>
    </source>
</evidence>
<feature type="binding site" evidence="17">
    <location>
        <position position="136"/>
    </location>
    <ligand>
        <name>Mg(2+)</name>
        <dbReference type="ChEBI" id="CHEBI:18420"/>
    </ligand>
</feature>
<evidence type="ECO:0000259" key="19">
    <source>
        <dbReference type="Pfam" id="PF12804"/>
    </source>
</evidence>
<dbReference type="InterPro" id="IPR038009">
    <property type="entry name" value="GlmU_C_LbH"/>
</dbReference>
<feature type="binding site" evidence="17">
    <location>
        <begin position="34"/>
        <end position="37"/>
    </location>
    <ligand>
        <name>UDP-N-acetyl-alpha-D-glucosamine</name>
        <dbReference type="ChEBI" id="CHEBI:57705"/>
    </ligand>
</feature>
<gene>
    <name evidence="17" type="primary">glmU</name>
    <name evidence="20" type="ORF">H4W27_000592</name>
</gene>
<dbReference type="GO" id="GO:0003977">
    <property type="term" value="F:UDP-N-acetylglucosamine diphosphorylase activity"/>
    <property type="evidence" value="ECO:0007669"/>
    <property type="project" value="UniProtKB-EC"/>
</dbReference>
<feature type="binding site" evidence="17">
    <location>
        <position position="205"/>
    </location>
    <ligand>
        <name>UDP-N-acetyl-alpha-D-glucosamine</name>
        <dbReference type="ChEBI" id="CHEBI:57705"/>
    </ligand>
</feature>
<comment type="caution">
    <text evidence="20">The sequence shown here is derived from an EMBL/GenBank/DDBJ whole genome shotgun (WGS) entry which is preliminary data.</text>
</comment>
<feature type="compositionally biased region" description="Polar residues" evidence="18">
    <location>
        <begin position="517"/>
        <end position="526"/>
    </location>
</feature>
<dbReference type="CDD" id="cd02540">
    <property type="entry name" value="GT2_GlmU_N_bac"/>
    <property type="match status" value="1"/>
</dbReference>
<keyword evidence="12 17" id="KW-0012">Acyltransferase</keyword>
<feature type="binding site" evidence="17">
    <location>
        <position position="101"/>
    </location>
    <ligand>
        <name>UDP-N-acetyl-alpha-D-glucosamine</name>
        <dbReference type="ChEBI" id="CHEBI:57705"/>
    </ligand>
</feature>
<proteinExistence type="inferred from homology"/>
<feature type="binding site" evidence="17">
    <location>
        <position position="386"/>
    </location>
    <ligand>
        <name>UDP-N-acetyl-alpha-D-glucosamine</name>
        <dbReference type="ChEBI" id="CHEBI:57705"/>
    </ligand>
</feature>
<dbReference type="InterPro" id="IPR025877">
    <property type="entry name" value="MobA-like_NTP_Trfase"/>
</dbReference>
<accession>A0ABR9JC10</accession>
<keyword evidence="5 17" id="KW-0548">Nucleotidyltransferase</keyword>
<comment type="pathway">
    <text evidence="17">Nucleotide-sugar biosynthesis; UDP-N-acetyl-alpha-D-glucosamine biosynthesis; N-acetyl-alpha-D-glucosamine 1-phosphate from alpha-D-glucosamine 6-phosphate (route II): step 2/2.</text>
</comment>
<evidence type="ECO:0000256" key="15">
    <source>
        <dbReference type="ARBA" id="ARBA00048493"/>
    </source>
</evidence>
<feature type="binding site" evidence="17">
    <location>
        <position position="173"/>
    </location>
    <ligand>
        <name>UDP-N-acetyl-alpha-D-glucosamine</name>
        <dbReference type="ChEBI" id="CHEBI:57705"/>
    </ligand>
</feature>
<comment type="similarity">
    <text evidence="1 17">In the C-terminal section; belongs to the transferase hexapeptide repeat family.</text>
</comment>
<feature type="binding site" evidence="17">
    <location>
        <position position="190"/>
    </location>
    <ligand>
        <name>UDP-N-acetyl-alpha-D-glucosamine</name>
        <dbReference type="ChEBI" id="CHEBI:57705"/>
    </ligand>
</feature>
<evidence type="ECO:0000256" key="2">
    <source>
        <dbReference type="ARBA" id="ARBA00007947"/>
    </source>
</evidence>
<evidence type="ECO:0000256" key="12">
    <source>
        <dbReference type="ARBA" id="ARBA00023315"/>
    </source>
</evidence>
<comment type="pathway">
    <text evidence="17">Nucleotide-sugar biosynthesis; UDP-N-acetyl-alpha-D-glucosamine biosynthesis; UDP-N-acetyl-alpha-D-glucosamine from N-acetyl-alpha-D-glucosamine 1-phosphate: step 1/1.</text>
</comment>
<evidence type="ECO:0000256" key="5">
    <source>
        <dbReference type="ARBA" id="ARBA00022695"/>
    </source>
</evidence>
<evidence type="ECO:0000256" key="7">
    <source>
        <dbReference type="ARBA" id="ARBA00022737"/>
    </source>
</evidence>
<feature type="binding site" evidence="17">
    <location>
        <position position="440"/>
    </location>
    <ligand>
        <name>acetyl-CoA</name>
        <dbReference type="ChEBI" id="CHEBI:57288"/>
    </ligand>
</feature>
<evidence type="ECO:0000256" key="14">
    <source>
        <dbReference type="ARBA" id="ARBA00048247"/>
    </source>
</evidence>
<dbReference type="Pfam" id="PF12804">
    <property type="entry name" value="NTP_transf_3"/>
    <property type="match status" value="1"/>
</dbReference>
<feature type="binding site" evidence="17">
    <location>
        <position position="48"/>
    </location>
    <ligand>
        <name>UDP-N-acetyl-alpha-D-glucosamine</name>
        <dbReference type="ChEBI" id="CHEBI:57705"/>
    </ligand>
</feature>
<comment type="cofactor">
    <cofactor evidence="17">
        <name>Mg(2+)</name>
        <dbReference type="ChEBI" id="CHEBI:18420"/>
    </cofactor>
    <text evidence="17">Binds 1 Mg(2+) ion per subunit.</text>
</comment>
<feature type="binding site" evidence="17">
    <location>
        <begin position="134"/>
        <end position="136"/>
    </location>
    <ligand>
        <name>UDP-N-acetyl-alpha-D-glucosamine</name>
        <dbReference type="ChEBI" id="CHEBI:57705"/>
    </ligand>
</feature>
<dbReference type="EMBL" id="JADBED010000001">
    <property type="protein sequence ID" value="MBE1523474.1"/>
    <property type="molecule type" value="Genomic_DNA"/>
</dbReference>
<evidence type="ECO:0000256" key="10">
    <source>
        <dbReference type="ARBA" id="ARBA00022984"/>
    </source>
</evidence>
<comment type="subunit">
    <text evidence="17">Homotrimer.</text>
</comment>
<feature type="region of interest" description="Disordered" evidence="18">
    <location>
        <begin position="1"/>
        <end position="24"/>
    </location>
</feature>
<keyword evidence="6 17" id="KW-0479">Metal-binding</keyword>
<evidence type="ECO:0000313" key="21">
    <source>
        <dbReference type="Proteomes" id="UP000643525"/>
    </source>
</evidence>
<keyword evidence="8 17" id="KW-0460">Magnesium</keyword>
<feature type="binding site" evidence="17">
    <location>
        <begin position="421"/>
        <end position="422"/>
    </location>
    <ligand>
        <name>acetyl-CoA</name>
        <dbReference type="ChEBI" id="CHEBI:57288"/>
    </ligand>
</feature>
<feature type="active site" description="Proton acceptor" evidence="17">
    <location>
        <position position="398"/>
    </location>
</feature>
<dbReference type="PANTHER" id="PTHR43584">
    <property type="entry name" value="NUCLEOTIDYL TRANSFERASE"/>
    <property type="match status" value="1"/>
</dbReference>
<feature type="binding site" evidence="17">
    <location>
        <position position="368"/>
    </location>
    <ligand>
        <name>UDP-N-acetyl-alpha-D-glucosamine</name>
        <dbReference type="ChEBI" id="CHEBI:57705"/>
    </ligand>
</feature>
<keyword evidence="21" id="KW-1185">Reference proteome</keyword>
<dbReference type="GO" id="GO:0019134">
    <property type="term" value="F:glucosamine-1-phosphate N-acetyltransferase activity"/>
    <property type="evidence" value="ECO:0007669"/>
    <property type="project" value="UniProtKB-EC"/>
</dbReference>
<keyword evidence="7 17" id="KW-0677">Repeat</keyword>
<dbReference type="InterPro" id="IPR029044">
    <property type="entry name" value="Nucleotide-diphossugar_trans"/>
</dbReference>
<evidence type="ECO:0000256" key="16">
    <source>
        <dbReference type="ARBA" id="ARBA00049628"/>
    </source>
</evidence>
<evidence type="ECO:0000256" key="18">
    <source>
        <dbReference type="SAM" id="MobiDB-lite"/>
    </source>
</evidence>
<comment type="subcellular location">
    <subcellularLocation>
        <location evidence="17">Cytoplasm</location>
    </subcellularLocation>
</comment>
<dbReference type="HAMAP" id="MF_01631">
    <property type="entry name" value="GlmU"/>
    <property type="match status" value="1"/>
</dbReference>
<feature type="region of interest" description="Disordered" evidence="18">
    <location>
        <begin position="483"/>
        <end position="526"/>
    </location>
</feature>
<evidence type="ECO:0000256" key="11">
    <source>
        <dbReference type="ARBA" id="ARBA00023268"/>
    </source>
</evidence>
<comment type="similarity">
    <text evidence="2 17">In the N-terminal section; belongs to the N-acetylglucosamine-1-phosphate uridyltransferase family.</text>
</comment>
<feature type="binding site" evidence="17">
    <location>
        <position position="263"/>
    </location>
    <ligand>
        <name>UDP-N-acetyl-alpha-D-glucosamine</name>
        <dbReference type="ChEBI" id="CHEBI:57705"/>
    </ligand>
</feature>
<sequence>MTMPQAEQHIPSPHPAAESAAPGSAARPTAVIVLAAGAGTRMKSATPKIMHPMGGVSMIGHALAAAKGLDPHHLVAVVRHQREKVAAHISQLEPAAVIADQDEVPGTGRAVQAGLQALTAAGAPAETGTVVVTYGDVPLLTSPMLAELVSTHEAGGHAVTVLSAVLSDAAGYGRILRSRDNPQDVLGIVEHKDATDEQRSITEINSGIYAFDAAVLNRALAQVTTENAQGEMYLTDVLSIARAEGGRVSAVVTEDRWQVEGANDRVQLQALGAELNRRNVERAMRAGTTVIDPATTWIDSTVTLEEDTTILPGTQLHGATHIGRDAVVGPDTTLTDVIVGKAATVTRVHGSGAQIGDGASAGPFTYLRPGTVLGEEGKIGAFYETKNVEIGRGSKLSHLGYAGDATIGEFTNIGCGNITANYDGENKHRTVIGSHVRTSSNTVFVAPVAVGDGAYTGAGAVVRKDVPAGALALSIAPQRNAEGWVQAKRPGSSAADAARASDARAGDAGESDGRSAHAQQNTKNSD</sequence>
<comment type="catalytic activity">
    <reaction evidence="15 17">
        <text>N-acetyl-alpha-D-glucosamine 1-phosphate + UTP + H(+) = UDP-N-acetyl-alpha-D-glucosamine + diphosphate</text>
        <dbReference type="Rhea" id="RHEA:13509"/>
        <dbReference type="ChEBI" id="CHEBI:15378"/>
        <dbReference type="ChEBI" id="CHEBI:33019"/>
        <dbReference type="ChEBI" id="CHEBI:46398"/>
        <dbReference type="ChEBI" id="CHEBI:57705"/>
        <dbReference type="ChEBI" id="CHEBI:57776"/>
        <dbReference type="EC" id="2.7.7.23"/>
    </reaction>
</comment>
<dbReference type="InterPro" id="IPR005882">
    <property type="entry name" value="Bifunctional_GlmU"/>
</dbReference>
<feature type="region of interest" description="Linker" evidence="17">
    <location>
        <begin position="266"/>
        <end position="286"/>
    </location>
</feature>
<dbReference type="Proteomes" id="UP000643525">
    <property type="component" value="Unassembled WGS sequence"/>
</dbReference>
<evidence type="ECO:0000313" key="20">
    <source>
        <dbReference type="EMBL" id="MBE1523474.1"/>
    </source>
</evidence>
<evidence type="ECO:0000256" key="8">
    <source>
        <dbReference type="ARBA" id="ARBA00022842"/>
    </source>
</evidence>
<comment type="catalytic activity">
    <reaction evidence="14 17">
        <text>alpha-D-glucosamine 1-phosphate + acetyl-CoA = N-acetyl-alpha-D-glucosamine 1-phosphate + CoA + H(+)</text>
        <dbReference type="Rhea" id="RHEA:13725"/>
        <dbReference type="ChEBI" id="CHEBI:15378"/>
        <dbReference type="ChEBI" id="CHEBI:57287"/>
        <dbReference type="ChEBI" id="CHEBI:57288"/>
        <dbReference type="ChEBI" id="CHEBI:57776"/>
        <dbReference type="ChEBI" id="CHEBI:58516"/>
        <dbReference type="EC" id="2.3.1.157"/>
    </reaction>
</comment>
<evidence type="ECO:0000256" key="9">
    <source>
        <dbReference type="ARBA" id="ARBA00022960"/>
    </source>
</evidence>
<feature type="binding site" evidence="17">
    <location>
        <position position="401"/>
    </location>
    <ligand>
        <name>UDP-N-acetyl-alpha-D-glucosamine</name>
        <dbReference type="ChEBI" id="CHEBI:57705"/>
    </ligand>
</feature>
<keyword evidence="13 17" id="KW-0961">Cell wall biogenesis/degradation</keyword>
<evidence type="ECO:0000256" key="17">
    <source>
        <dbReference type="HAMAP-Rule" id="MF_01631"/>
    </source>
</evidence>
<feature type="binding site" evidence="17">
    <location>
        <position position="412"/>
    </location>
    <ligand>
        <name>UDP-N-acetyl-alpha-D-glucosamine</name>
        <dbReference type="ChEBI" id="CHEBI:57705"/>
    </ligand>
</feature>
<dbReference type="CDD" id="cd03353">
    <property type="entry name" value="LbH_GlmU_C"/>
    <property type="match status" value="1"/>
</dbReference>
<comment type="caution">
    <text evidence="17">Lacks conserved residue(s) required for the propagation of feature annotation.</text>
</comment>